<reference evidence="3" key="1">
    <citation type="submission" date="2019-12" db="EMBL/GenBank/DDBJ databases">
        <title>Complete genome of Terracaulis silvestris 0127_4.</title>
        <authorList>
            <person name="Vieira S."/>
            <person name="Riedel T."/>
            <person name="Sproer C."/>
            <person name="Pascual J."/>
            <person name="Boedeker C."/>
            <person name="Overmann J."/>
        </authorList>
    </citation>
    <scope>NUCLEOTIDE SEQUENCE [LARGE SCALE GENOMIC DNA]</scope>
    <source>
        <strain evidence="3">0127_4</strain>
    </source>
</reference>
<evidence type="ECO:0000256" key="1">
    <source>
        <dbReference type="SAM" id="SignalP"/>
    </source>
</evidence>
<feature type="signal peptide" evidence="1">
    <location>
        <begin position="1"/>
        <end position="22"/>
    </location>
</feature>
<sequence length="370" mass="40881">MKRFLAAMVVVGALSATTPASADELWMYGAVVCQGDRAMVRFAAAYNETAPVFSAPPAAVDRGLSRIAIRDPSTCTFDDGRVVHLAHTMLADATPYGMAGGISSNVFTLSIGDRVLYRRDAIWRTREPFQTLATVIIEPERVLECRYTEGSLEPEQPGRPQTCTNASQRLAGLEPDRSRGAPGTLHLERSAPGEEGFCRALVVPAARLFSSPLDAWPAFVSSLPAEMIVDREDARYRLRDKLLADGFDLDNDGVHDRPVLIESEGNYIDAAYWALPPRPVRERRIMRADAHDFTDNVDTLRAEGWRVFAGDQTTYGEIRYVTLTPIFRFGDTYFHARWAVPNQPLSDLVMRPGPDGGMDEVCVFTVVPAL</sequence>
<accession>A0A6I6MQZ6</accession>
<organism evidence="2 3">
    <name type="scientific">Terricaulis silvestris</name>
    <dbReference type="NCBI Taxonomy" id="2686094"/>
    <lineage>
        <taxon>Bacteria</taxon>
        <taxon>Pseudomonadati</taxon>
        <taxon>Pseudomonadota</taxon>
        <taxon>Alphaproteobacteria</taxon>
        <taxon>Caulobacterales</taxon>
        <taxon>Caulobacteraceae</taxon>
        <taxon>Terricaulis</taxon>
    </lineage>
</organism>
<name>A0A6I6MQZ6_9CAUL</name>
<keyword evidence="3" id="KW-1185">Reference proteome</keyword>
<dbReference type="EMBL" id="CP047045">
    <property type="protein sequence ID" value="QGZ97049.1"/>
    <property type="molecule type" value="Genomic_DNA"/>
</dbReference>
<feature type="chain" id="PRO_5026230413" description="YARHG domain-containing protein" evidence="1">
    <location>
        <begin position="23"/>
        <end position="370"/>
    </location>
</feature>
<dbReference type="RefSeq" id="WP_158767881.1">
    <property type="nucleotide sequence ID" value="NZ_CP047045.1"/>
</dbReference>
<evidence type="ECO:0000313" key="3">
    <source>
        <dbReference type="Proteomes" id="UP000431269"/>
    </source>
</evidence>
<proteinExistence type="predicted"/>
<dbReference type="KEGG" id="tsv:DSM104635_03914"/>
<evidence type="ECO:0000313" key="2">
    <source>
        <dbReference type="EMBL" id="QGZ97049.1"/>
    </source>
</evidence>
<dbReference type="Proteomes" id="UP000431269">
    <property type="component" value="Chromosome"/>
</dbReference>
<evidence type="ECO:0008006" key="4">
    <source>
        <dbReference type="Google" id="ProtNLM"/>
    </source>
</evidence>
<protein>
    <recommendedName>
        <fullName evidence="4">YARHG domain-containing protein</fullName>
    </recommendedName>
</protein>
<gene>
    <name evidence="2" type="ORF">DSM104635_03914</name>
</gene>
<keyword evidence="1" id="KW-0732">Signal</keyword>
<dbReference type="AlphaFoldDB" id="A0A6I6MQZ6"/>